<feature type="transmembrane region" description="Helical" evidence="9">
    <location>
        <begin position="90"/>
        <end position="109"/>
    </location>
</feature>
<accession>A0A419WB85</accession>
<keyword evidence="5" id="KW-0227">DNA damage</keyword>
<dbReference type="CDD" id="cd09084">
    <property type="entry name" value="EEP-2"/>
    <property type="match status" value="1"/>
</dbReference>
<keyword evidence="3" id="KW-0540">Nuclease</keyword>
<comment type="cofactor">
    <cofactor evidence="1">
        <name>Mn(2+)</name>
        <dbReference type="ChEBI" id="CHEBI:29035"/>
    </cofactor>
</comment>
<reference evidence="11 12" key="1">
    <citation type="submission" date="2018-09" db="EMBL/GenBank/DDBJ databases">
        <title>Genomic Encyclopedia of Archaeal and Bacterial Type Strains, Phase II (KMG-II): from individual species to whole genera.</title>
        <authorList>
            <person name="Goeker M."/>
        </authorList>
    </citation>
    <scope>NUCLEOTIDE SEQUENCE [LARGE SCALE GENOMIC DNA]</scope>
    <source>
        <strain evidence="11 12">DSM 27148</strain>
    </source>
</reference>
<keyword evidence="9" id="KW-1133">Transmembrane helix</keyword>
<name>A0A419WB85_9BACT</name>
<dbReference type="Gene3D" id="3.60.10.10">
    <property type="entry name" value="Endonuclease/exonuclease/phosphatase"/>
    <property type="match status" value="1"/>
</dbReference>
<organism evidence="11 12">
    <name type="scientific">Mangrovibacterium diazotrophicum</name>
    <dbReference type="NCBI Taxonomy" id="1261403"/>
    <lineage>
        <taxon>Bacteria</taxon>
        <taxon>Pseudomonadati</taxon>
        <taxon>Bacteroidota</taxon>
        <taxon>Bacteroidia</taxon>
        <taxon>Marinilabiliales</taxon>
        <taxon>Prolixibacteraceae</taxon>
        <taxon>Mangrovibacterium</taxon>
    </lineage>
</organism>
<evidence type="ECO:0000256" key="9">
    <source>
        <dbReference type="SAM" id="Phobius"/>
    </source>
</evidence>
<dbReference type="OrthoDB" id="635146at2"/>
<protein>
    <submittedName>
        <fullName evidence="11">Endonuclease/exonuclease/phosphatase family metal-dependent hydrolase</fullName>
    </submittedName>
</protein>
<sequence>MPAEAIDRFLWFLIFTFETQLNIRPLKRFFRSIVVFLNLIVAVALLIIYLSVKVSPQDIWAPALLGLAYPYILFVNILFVLYWLFSSPKWSLLSLVIILAGYAHLQNYFQFSAKETDNKGIVVCSYNVKGLGAKGYKQIKQNAQTILDHVKAKNPDIVCFQEMAFISWEGYPWFKKNFDLKGLPKYADASRKHGPVTFSNFPIINKDEIHFDNTSNMIILTDVVTPTDTIRIFNCHLESYRFTPTDISSLDSISLEKQGENMKEVRLFGSKLKKAFIKRAEQAEELRKQIDNSPYPVLVCGDFNDTPVSYAYHTVRGDLKDAFVESGAGIGNTYLGRLPSFRIDYIMHSPIFDGYNFKIDHVDYSDHYPVSCTLIRKEE</sequence>
<comment type="caution">
    <text evidence="11">The sequence shown here is derived from an EMBL/GenBank/DDBJ whole genome shotgun (WGS) entry which is preliminary data.</text>
</comment>
<evidence type="ECO:0000256" key="2">
    <source>
        <dbReference type="ARBA" id="ARBA00001946"/>
    </source>
</evidence>
<dbReference type="GO" id="GO:0046872">
    <property type="term" value="F:metal ion binding"/>
    <property type="evidence" value="ECO:0007669"/>
    <property type="project" value="UniProtKB-KW"/>
</dbReference>
<keyword evidence="11" id="KW-0255">Endonuclease</keyword>
<keyword evidence="9" id="KW-0472">Membrane</keyword>
<keyword evidence="11" id="KW-0269">Exonuclease</keyword>
<evidence type="ECO:0000256" key="4">
    <source>
        <dbReference type="ARBA" id="ARBA00022723"/>
    </source>
</evidence>
<dbReference type="Pfam" id="PF03372">
    <property type="entry name" value="Exo_endo_phos"/>
    <property type="match status" value="1"/>
</dbReference>
<evidence type="ECO:0000256" key="6">
    <source>
        <dbReference type="ARBA" id="ARBA00022801"/>
    </source>
</evidence>
<keyword evidence="9" id="KW-0812">Transmembrane</keyword>
<keyword evidence="7" id="KW-0460">Magnesium</keyword>
<keyword evidence="6 11" id="KW-0378">Hydrolase</keyword>
<dbReference type="Proteomes" id="UP000283387">
    <property type="component" value="Unassembled WGS sequence"/>
</dbReference>
<evidence type="ECO:0000313" key="11">
    <source>
        <dbReference type="EMBL" id="RKD92684.1"/>
    </source>
</evidence>
<evidence type="ECO:0000256" key="1">
    <source>
        <dbReference type="ARBA" id="ARBA00001936"/>
    </source>
</evidence>
<dbReference type="InterPro" id="IPR051547">
    <property type="entry name" value="TDP2-like"/>
</dbReference>
<evidence type="ECO:0000259" key="10">
    <source>
        <dbReference type="Pfam" id="PF03372"/>
    </source>
</evidence>
<evidence type="ECO:0000256" key="3">
    <source>
        <dbReference type="ARBA" id="ARBA00022722"/>
    </source>
</evidence>
<keyword evidence="4" id="KW-0479">Metal-binding</keyword>
<evidence type="ECO:0000256" key="7">
    <source>
        <dbReference type="ARBA" id="ARBA00022842"/>
    </source>
</evidence>
<comment type="cofactor">
    <cofactor evidence="2">
        <name>Mg(2+)</name>
        <dbReference type="ChEBI" id="CHEBI:18420"/>
    </cofactor>
</comment>
<dbReference type="GO" id="GO:0004519">
    <property type="term" value="F:endonuclease activity"/>
    <property type="evidence" value="ECO:0007669"/>
    <property type="project" value="UniProtKB-KW"/>
</dbReference>
<proteinExistence type="predicted"/>
<dbReference type="PANTHER" id="PTHR15822:SF4">
    <property type="entry name" value="TYROSYL-DNA PHOSPHODIESTERASE 2"/>
    <property type="match status" value="1"/>
</dbReference>
<gene>
    <name evidence="11" type="ORF">BC643_3061</name>
</gene>
<evidence type="ECO:0000256" key="5">
    <source>
        <dbReference type="ARBA" id="ARBA00022763"/>
    </source>
</evidence>
<evidence type="ECO:0000313" key="12">
    <source>
        <dbReference type="Proteomes" id="UP000283387"/>
    </source>
</evidence>
<keyword evidence="8" id="KW-0234">DNA repair</keyword>
<dbReference type="InterPro" id="IPR036691">
    <property type="entry name" value="Endo/exonu/phosph_ase_sf"/>
</dbReference>
<dbReference type="GO" id="GO:0004527">
    <property type="term" value="F:exonuclease activity"/>
    <property type="evidence" value="ECO:0007669"/>
    <property type="project" value="UniProtKB-KW"/>
</dbReference>
<feature type="transmembrane region" description="Helical" evidence="9">
    <location>
        <begin position="64"/>
        <end position="84"/>
    </location>
</feature>
<dbReference type="InterPro" id="IPR005135">
    <property type="entry name" value="Endo/exonuclease/phosphatase"/>
</dbReference>
<feature type="domain" description="Endonuclease/exonuclease/phosphatase" evidence="10">
    <location>
        <begin position="124"/>
        <end position="367"/>
    </location>
</feature>
<dbReference type="GO" id="GO:0006281">
    <property type="term" value="P:DNA repair"/>
    <property type="evidence" value="ECO:0007669"/>
    <property type="project" value="UniProtKB-KW"/>
</dbReference>
<dbReference type="SUPFAM" id="SSF56219">
    <property type="entry name" value="DNase I-like"/>
    <property type="match status" value="1"/>
</dbReference>
<dbReference type="EMBL" id="RAPN01000001">
    <property type="protein sequence ID" value="RKD92684.1"/>
    <property type="molecule type" value="Genomic_DNA"/>
</dbReference>
<keyword evidence="12" id="KW-1185">Reference proteome</keyword>
<evidence type="ECO:0000256" key="8">
    <source>
        <dbReference type="ARBA" id="ARBA00023204"/>
    </source>
</evidence>
<dbReference type="PANTHER" id="PTHR15822">
    <property type="entry name" value="TRAF AND TNF RECEPTOR-ASSOCIATED PROTEIN"/>
    <property type="match status" value="1"/>
</dbReference>
<dbReference type="AlphaFoldDB" id="A0A419WB85"/>
<feature type="transmembrane region" description="Helical" evidence="9">
    <location>
        <begin position="29"/>
        <end position="52"/>
    </location>
</feature>